<name>A0ABW0EYW9_9PSEU</name>
<sequence length="163" mass="17460">MEPLTEPQIRAAFVNCSKGEAKRLAVPKDLATRPWPDLDFFGWRDPQASDRAYLAIPTGDGLRALALRCPPPSTTRPRRSMCAMCLTTHTGGVSLMVAARAGKEGKLGNTVGTYLCADLSCSLYLRGLKDLPPGDRLSETLSVPEKAARTTANLAAFLAKVTG</sequence>
<evidence type="ECO:0000313" key="3">
    <source>
        <dbReference type="Proteomes" id="UP001596157"/>
    </source>
</evidence>
<keyword evidence="3" id="KW-1185">Reference proteome</keyword>
<dbReference type="InterPro" id="IPR032330">
    <property type="entry name" value="EF-G-binding_C"/>
</dbReference>
<evidence type="ECO:0000259" key="1">
    <source>
        <dbReference type="Pfam" id="PF16571"/>
    </source>
</evidence>
<protein>
    <submittedName>
        <fullName evidence="2">FBP domain-containing protein</fullName>
    </submittedName>
</protein>
<organism evidence="2 3">
    <name type="scientific">Actinokineospora guangxiensis</name>
    <dbReference type="NCBI Taxonomy" id="1490288"/>
    <lineage>
        <taxon>Bacteria</taxon>
        <taxon>Bacillati</taxon>
        <taxon>Actinomycetota</taxon>
        <taxon>Actinomycetes</taxon>
        <taxon>Pseudonocardiales</taxon>
        <taxon>Pseudonocardiaceae</taxon>
        <taxon>Actinokineospora</taxon>
    </lineage>
</organism>
<accession>A0ABW0EYW9</accession>
<evidence type="ECO:0000313" key="2">
    <source>
        <dbReference type="EMBL" id="MFC5291126.1"/>
    </source>
</evidence>
<dbReference type="RefSeq" id="WP_378251039.1">
    <property type="nucleotide sequence ID" value="NZ_JBHSKF010000021.1"/>
</dbReference>
<comment type="caution">
    <text evidence="2">The sequence shown here is derived from an EMBL/GenBank/DDBJ whole genome shotgun (WGS) entry which is preliminary data.</text>
</comment>
<proteinExistence type="predicted"/>
<dbReference type="Proteomes" id="UP001596157">
    <property type="component" value="Unassembled WGS sequence"/>
</dbReference>
<dbReference type="EMBL" id="JBHSKF010000021">
    <property type="protein sequence ID" value="MFC5291126.1"/>
    <property type="molecule type" value="Genomic_DNA"/>
</dbReference>
<gene>
    <name evidence="2" type="ORF">ACFPM7_29095</name>
</gene>
<dbReference type="Pfam" id="PF16571">
    <property type="entry name" value="FBP_C"/>
    <property type="match status" value="1"/>
</dbReference>
<feature type="domain" description="Elongation factor G-binding protein C-terminal treble-clef zinc-finger" evidence="1">
    <location>
        <begin position="8"/>
        <end position="161"/>
    </location>
</feature>
<reference evidence="3" key="1">
    <citation type="journal article" date="2019" name="Int. J. Syst. Evol. Microbiol.">
        <title>The Global Catalogue of Microorganisms (GCM) 10K type strain sequencing project: providing services to taxonomists for standard genome sequencing and annotation.</title>
        <authorList>
            <consortium name="The Broad Institute Genomics Platform"/>
            <consortium name="The Broad Institute Genome Sequencing Center for Infectious Disease"/>
            <person name="Wu L."/>
            <person name="Ma J."/>
        </authorList>
    </citation>
    <scope>NUCLEOTIDE SEQUENCE [LARGE SCALE GENOMIC DNA]</scope>
    <source>
        <strain evidence="3">CCUG 59778</strain>
    </source>
</reference>